<dbReference type="CDD" id="cd00209">
    <property type="entry name" value="DHFR"/>
    <property type="match status" value="1"/>
</dbReference>
<evidence type="ECO:0000259" key="7">
    <source>
        <dbReference type="PROSITE" id="PS51330"/>
    </source>
</evidence>
<dbReference type="GO" id="GO:0050661">
    <property type="term" value="F:NADP binding"/>
    <property type="evidence" value="ECO:0007669"/>
    <property type="project" value="InterPro"/>
</dbReference>
<sequence length="194" mass="21913">MLYGKTISIIFASSVFASPICENRSLLVIGKDGDIPWRGKIPSDMERFVGLTEYDSVVMGRKTWDSIPPKFRPLANRQNIVLTNNPRFTTGNSWVVVAHSLEEAMRSSMSETVWIMGGAQIYALALPMTDEIHWTMIYEKFKGGDTFFPGSPNYIMGDWKSSYFQFFKAGEIGAERDQVNSAYNVLRRRTALCG</sequence>
<comment type="similarity">
    <text evidence="2">Belongs to the dihydrofolate reductase family.</text>
</comment>
<evidence type="ECO:0000256" key="6">
    <source>
        <dbReference type="ARBA" id="ARBA00023002"/>
    </source>
</evidence>
<evidence type="ECO:0000256" key="5">
    <source>
        <dbReference type="ARBA" id="ARBA00022857"/>
    </source>
</evidence>
<dbReference type="GO" id="GO:0046655">
    <property type="term" value="P:folic acid metabolic process"/>
    <property type="evidence" value="ECO:0007669"/>
    <property type="project" value="TreeGrafter"/>
</dbReference>
<dbReference type="Gene3D" id="3.40.430.10">
    <property type="entry name" value="Dihydrofolate Reductase, subunit A"/>
    <property type="match status" value="1"/>
</dbReference>
<evidence type="ECO:0000313" key="8">
    <source>
        <dbReference type="EMBL" id="OHB12649.1"/>
    </source>
</evidence>
<gene>
    <name evidence="8" type="ORF">A3G46_02230</name>
</gene>
<dbReference type="EMBL" id="MHWS01000006">
    <property type="protein sequence ID" value="OHB12649.1"/>
    <property type="molecule type" value="Genomic_DNA"/>
</dbReference>
<organism evidence="8 9">
    <name type="scientific">Candidatus Zambryskibacteria bacterium RIFCSPLOWO2_12_FULL_39_16</name>
    <dbReference type="NCBI Taxonomy" id="1802775"/>
    <lineage>
        <taxon>Bacteria</taxon>
        <taxon>Candidatus Zambryskiibacteriota</taxon>
    </lineage>
</organism>
<dbReference type="Pfam" id="PF00186">
    <property type="entry name" value="DHFR_1"/>
    <property type="match status" value="1"/>
</dbReference>
<reference evidence="8 9" key="1">
    <citation type="journal article" date="2016" name="Nat. Commun.">
        <title>Thousands of microbial genomes shed light on interconnected biogeochemical processes in an aquifer system.</title>
        <authorList>
            <person name="Anantharaman K."/>
            <person name="Brown C.T."/>
            <person name="Hug L.A."/>
            <person name="Sharon I."/>
            <person name="Castelle C.J."/>
            <person name="Probst A.J."/>
            <person name="Thomas B.C."/>
            <person name="Singh A."/>
            <person name="Wilkins M.J."/>
            <person name="Karaoz U."/>
            <person name="Brodie E.L."/>
            <person name="Williams K.H."/>
            <person name="Hubbard S.S."/>
            <person name="Banfield J.F."/>
        </authorList>
    </citation>
    <scope>NUCLEOTIDE SEQUENCE [LARGE SCALE GENOMIC DNA]</scope>
</reference>
<dbReference type="PRINTS" id="PR00070">
    <property type="entry name" value="DHFR"/>
</dbReference>
<proteinExistence type="inferred from homology"/>
<evidence type="ECO:0000256" key="2">
    <source>
        <dbReference type="ARBA" id="ARBA00009539"/>
    </source>
</evidence>
<dbReference type="GO" id="GO:0046654">
    <property type="term" value="P:tetrahydrofolate biosynthetic process"/>
    <property type="evidence" value="ECO:0007669"/>
    <property type="project" value="UniProtKB-UniPathway"/>
</dbReference>
<comment type="caution">
    <text evidence="8">The sequence shown here is derived from an EMBL/GenBank/DDBJ whole genome shotgun (WGS) entry which is preliminary data.</text>
</comment>
<keyword evidence="6" id="KW-0560">Oxidoreductase</keyword>
<dbReference type="GO" id="GO:0046452">
    <property type="term" value="P:dihydrofolate metabolic process"/>
    <property type="evidence" value="ECO:0007669"/>
    <property type="project" value="TreeGrafter"/>
</dbReference>
<dbReference type="UniPathway" id="UPA00077">
    <property type="reaction ID" value="UER00158"/>
</dbReference>
<dbReference type="PANTHER" id="PTHR48069:SF3">
    <property type="entry name" value="DIHYDROFOLATE REDUCTASE"/>
    <property type="match status" value="1"/>
</dbReference>
<protein>
    <recommendedName>
        <fullName evidence="3">dihydrofolate reductase</fullName>
        <ecNumber evidence="3">1.5.1.3</ecNumber>
    </recommendedName>
</protein>
<keyword evidence="4" id="KW-0554">One-carbon metabolism</keyword>
<dbReference type="InterPro" id="IPR012259">
    <property type="entry name" value="DHFR"/>
</dbReference>
<dbReference type="SUPFAM" id="SSF53597">
    <property type="entry name" value="Dihydrofolate reductase-like"/>
    <property type="match status" value="1"/>
</dbReference>
<comment type="pathway">
    <text evidence="1">Cofactor biosynthesis; tetrahydrofolate biosynthesis; 5,6,7,8-tetrahydrofolate from 7,8-dihydrofolate: step 1/1.</text>
</comment>
<dbReference type="AlphaFoldDB" id="A0A1G2UTC5"/>
<dbReference type="InterPro" id="IPR001796">
    <property type="entry name" value="DHFR_dom"/>
</dbReference>
<feature type="domain" description="DHFR" evidence="7">
    <location>
        <begin position="6"/>
        <end position="188"/>
    </location>
</feature>
<dbReference type="PANTHER" id="PTHR48069">
    <property type="entry name" value="DIHYDROFOLATE REDUCTASE"/>
    <property type="match status" value="1"/>
</dbReference>
<dbReference type="Proteomes" id="UP000177276">
    <property type="component" value="Unassembled WGS sequence"/>
</dbReference>
<keyword evidence="5" id="KW-0521">NADP</keyword>
<evidence type="ECO:0000256" key="4">
    <source>
        <dbReference type="ARBA" id="ARBA00022563"/>
    </source>
</evidence>
<name>A0A1G2UTC5_9BACT</name>
<evidence type="ECO:0000313" key="9">
    <source>
        <dbReference type="Proteomes" id="UP000177276"/>
    </source>
</evidence>
<evidence type="ECO:0000256" key="1">
    <source>
        <dbReference type="ARBA" id="ARBA00004903"/>
    </source>
</evidence>
<dbReference type="GO" id="GO:0006730">
    <property type="term" value="P:one-carbon metabolic process"/>
    <property type="evidence" value="ECO:0007669"/>
    <property type="project" value="UniProtKB-KW"/>
</dbReference>
<dbReference type="GO" id="GO:0004146">
    <property type="term" value="F:dihydrofolate reductase activity"/>
    <property type="evidence" value="ECO:0007669"/>
    <property type="project" value="UniProtKB-EC"/>
</dbReference>
<dbReference type="EC" id="1.5.1.3" evidence="3"/>
<accession>A0A1G2UTC5</accession>
<dbReference type="PROSITE" id="PS51330">
    <property type="entry name" value="DHFR_2"/>
    <property type="match status" value="1"/>
</dbReference>
<dbReference type="InterPro" id="IPR024072">
    <property type="entry name" value="DHFR-like_dom_sf"/>
</dbReference>
<evidence type="ECO:0000256" key="3">
    <source>
        <dbReference type="ARBA" id="ARBA00012856"/>
    </source>
</evidence>